<evidence type="ECO:0000313" key="3">
    <source>
        <dbReference type="WBParaSite" id="jg24921"/>
    </source>
</evidence>
<dbReference type="Gene3D" id="1.10.418.20">
    <property type="match status" value="1"/>
</dbReference>
<feature type="region of interest" description="Disordered" evidence="1">
    <location>
        <begin position="42"/>
        <end position="65"/>
    </location>
</feature>
<name>A0A915DYV7_9BILA</name>
<protein>
    <submittedName>
        <fullName evidence="3">Uncharacterized protein</fullName>
    </submittedName>
</protein>
<feature type="compositionally biased region" description="Basic and acidic residues" evidence="1">
    <location>
        <begin position="42"/>
        <end position="62"/>
    </location>
</feature>
<reference evidence="3" key="1">
    <citation type="submission" date="2022-11" db="UniProtKB">
        <authorList>
            <consortium name="WormBaseParasite"/>
        </authorList>
    </citation>
    <scope>IDENTIFICATION</scope>
</reference>
<keyword evidence="2" id="KW-1185">Reference proteome</keyword>
<evidence type="ECO:0000256" key="1">
    <source>
        <dbReference type="SAM" id="MobiDB-lite"/>
    </source>
</evidence>
<dbReference type="AlphaFoldDB" id="A0A915DYV7"/>
<dbReference type="Proteomes" id="UP000887574">
    <property type="component" value="Unplaced"/>
</dbReference>
<evidence type="ECO:0000313" key="2">
    <source>
        <dbReference type="Proteomes" id="UP000887574"/>
    </source>
</evidence>
<accession>A0A915DYV7</accession>
<dbReference type="WBParaSite" id="jg24921">
    <property type="protein sequence ID" value="jg24921"/>
    <property type="gene ID" value="jg24921"/>
</dbReference>
<proteinExistence type="predicted"/>
<organism evidence="2 3">
    <name type="scientific">Ditylenchus dipsaci</name>
    <dbReference type="NCBI Taxonomy" id="166011"/>
    <lineage>
        <taxon>Eukaryota</taxon>
        <taxon>Metazoa</taxon>
        <taxon>Ecdysozoa</taxon>
        <taxon>Nematoda</taxon>
        <taxon>Chromadorea</taxon>
        <taxon>Rhabditida</taxon>
        <taxon>Tylenchina</taxon>
        <taxon>Tylenchomorpha</taxon>
        <taxon>Sphaerularioidea</taxon>
        <taxon>Anguinidae</taxon>
        <taxon>Anguininae</taxon>
        <taxon>Ditylenchus</taxon>
    </lineage>
</organism>
<sequence length="283" mass="31904">MTVAHFLYSGLDPDNYIHGIATEPYLSVEFGYGKYPVKEEAVGDAEDNHEGDRPEQEKEVNNNDKTQAYENLLVKEVDLSQLRKGCSSEAHTAKLADDFKDNSQSKNKVAVTAKKRPPVIDLTKSKFHIMISKRRNTSARIIRRVWADDPTIQNIATPFGSVSAYSMRTLMPGRELVAEMIDRYMELLQNTPRPADAARIGTVTVDFLVRYQHQIFTAQFARHASTSANDAVMSFTQQDIPRLRREMAEEIITGQLSWQPVPAVVNNLERVRPPLSNVDGVVE</sequence>